<accession>A0ABW8P757</accession>
<dbReference type="SUPFAM" id="SSF158682">
    <property type="entry name" value="TerB-like"/>
    <property type="match status" value="2"/>
</dbReference>
<dbReference type="RefSeq" id="WP_088398740.1">
    <property type="nucleotide sequence ID" value="NZ_JAZGZP010000005.1"/>
</dbReference>
<gene>
    <name evidence="2" type="ORF">V3I07_04230</name>
</gene>
<dbReference type="Gene3D" id="1.10.3680.10">
    <property type="entry name" value="TerB-like"/>
    <property type="match status" value="1"/>
</dbReference>
<organism evidence="2 3">
    <name type="scientific">Flavobacterium oreochromis</name>
    <dbReference type="NCBI Taxonomy" id="2906078"/>
    <lineage>
        <taxon>Bacteria</taxon>
        <taxon>Pseudomonadati</taxon>
        <taxon>Bacteroidota</taxon>
        <taxon>Flavobacteriia</taxon>
        <taxon>Flavobacteriales</taxon>
        <taxon>Flavobacteriaceae</taxon>
        <taxon>Flavobacterium</taxon>
    </lineage>
</organism>
<dbReference type="Pfam" id="PF05099">
    <property type="entry name" value="TerB"/>
    <property type="match status" value="1"/>
</dbReference>
<evidence type="ECO:0000259" key="1">
    <source>
        <dbReference type="Pfam" id="PF05099"/>
    </source>
</evidence>
<dbReference type="EMBL" id="JAZGZP010000005">
    <property type="protein sequence ID" value="MFK7000100.1"/>
    <property type="molecule type" value="Genomic_DNA"/>
</dbReference>
<keyword evidence="3" id="KW-1185">Reference proteome</keyword>
<protein>
    <submittedName>
        <fullName evidence="2">TerB family tellurite resistance protein</fullName>
    </submittedName>
</protein>
<evidence type="ECO:0000313" key="3">
    <source>
        <dbReference type="Proteomes" id="UP001621706"/>
    </source>
</evidence>
<feature type="domain" description="Co-chaperone DjlA N-terminal" evidence="1">
    <location>
        <begin position="4"/>
        <end position="46"/>
    </location>
</feature>
<dbReference type="InterPro" id="IPR029024">
    <property type="entry name" value="TerB-like"/>
</dbReference>
<dbReference type="Proteomes" id="UP001621706">
    <property type="component" value="Unassembled WGS sequence"/>
</dbReference>
<sequence>MNTQEEKINLLQEMIAFAVVDGELHDREYDFLWIVAQELGVDKATFLNLFSLKGERQILKDEFQRILQFYRLALLMHCDGILHSKEKERICEIGINMGLNPGAMKKVLYLMEKSPSKMLEAEVVIGAFEEQLN</sequence>
<proteinExistence type="predicted"/>
<name>A0ABW8P757_9FLAO</name>
<dbReference type="InterPro" id="IPR007791">
    <property type="entry name" value="DjlA_N"/>
</dbReference>
<comment type="caution">
    <text evidence="2">The sequence shown here is derived from an EMBL/GenBank/DDBJ whole genome shotgun (WGS) entry which is preliminary data.</text>
</comment>
<reference evidence="2 3" key="1">
    <citation type="submission" date="2024-02" db="EMBL/GenBank/DDBJ databases">
        <title>Comparative Genomic Analysis of Flavobacterium Species Causing Columnaris Disease of Freshwater Fish in Thailand: Insights into Virulence and Resistance Mechanisms.</title>
        <authorList>
            <person name="Nguyen D."/>
            <person name="Chokmangmeepisarn P."/>
            <person name="Khianchaikhan K."/>
            <person name="Morishita M."/>
            <person name="Bunnoy A."/>
            <person name="Rodkhum C."/>
        </authorList>
    </citation>
    <scope>NUCLEOTIDE SEQUENCE [LARGE SCALE GENOMIC DNA]</scope>
    <source>
        <strain evidence="2 3">CNRT2201</strain>
    </source>
</reference>
<evidence type="ECO:0000313" key="2">
    <source>
        <dbReference type="EMBL" id="MFK7000100.1"/>
    </source>
</evidence>